<dbReference type="Proteomes" id="UP000294933">
    <property type="component" value="Unassembled WGS sequence"/>
</dbReference>
<dbReference type="EMBL" id="ML170312">
    <property type="protein sequence ID" value="TDL14722.1"/>
    <property type="molecule type" value="Genomic_DNA"/>
</dbReference>
<evidence type="ECO:0000313" key="3">
    <source>
        <dbReference type="EMBL" id="TDL14722.1"/>
    </source>
</evidence>
<name>A0A4Y7PIQ0_9AGAM</name>
<dbReference type="GO" id="GO:0003677">
    <property type="term" value="F:DNA binding"/>
    <property type="evidence" value="ECO:0007669"/>
    <property type="project" value="InterPro"/>
</dbReference>
<gene>
    <name evidence="3" type="ORF">BD410DRAFT_168381</name>
</gene>
<evidence type="ECO:0000256" key="1">
    <source>
        <dbReference type="ARBA" id="ARBA00023242"/>
    </source>
</evidence>
<dbReference type="InterPro" id="IPR007219">
    <property type="entry name" value="XnlR_reg_dom"/>
</dbReference>
<feature type="domain" description="Xylanolytic transcriptional activator regulatory" evidence="2">
    <location>
        <begin position="344"/>
        <end position="505"/>
    </location>
</feature>
<keyword evidence="4" id="KW-1185">Reference proteome</keyword>
<evidence type="ECO:0000313" key="4">
    <source>
        <dbReference type="Proteomes" id="UP000294933"/>
    </source>
</evidence>
<dbReference type="VEuPathDB" id="FungiDB:BD410DRAFT_168381"/>
<dbReference type="PANTHER" id="PTHR47783">
    <property type="entry name" value="ZN(II)2CYS6 TRANSCRIPTION FACTOR (EUROFUNG)-RELATED"/>
    <property type="match status" value="1"/>
</dbReference>
<dbReference type="GO" id="GO:0006351">
    <property type="term" value="P:DNA-templated transcription"/>
    <property type="evidence" value="ECO:0007669"/>
    <property type="project" value="InterPro"/>
</dbReference>
<dbReference type="OrthoDB" id="2428527at2759"/>
<sequence length="876" mass="97974">MDLVTACLTNHANSIFTDQTASLFWYEPRSVRRNDNSFLSGMHYGVDGIDTNIRLSPYTVALLSNTFTRPKIDHICGLQHAASEGTRKEEMYSSLIPDPLGSVASIVMAKYPLRIVYFASGHIIFDAIFCCPSGDDMDGLRFILEDPCAVARGKKKGSRKVTACNTCRVKKIKRHQVSLPGICQACENFDTACNFQDRERHYAKHSGPVSAPASAFLLNTDIAYPSDNLLMPTSVTLPSTDIQIPGRLHSSPPITHGLNSEFRLPPHSYGNPRLAIIRQEPGMRLSRETEVLPQHLVSAGLARASLSTPDIRLCLEGGIPQSEPFFDPVRPYFPSPKYMRHAVELFFDNLGSYFPFLRRHQVIRCANIQTLPAVLANCIVGLALRFSLSECSTYIPKYDLGDPFIDVAKQVFLSDIPQPSLENLHSALLLAWCGYGRGHVNDLLLFTRYAVQIATDIGLGNNANIQALGNEQERIDLRSTWWNVATMDIVSSWVLGTPALLNVQQHTILQSFNPVHSIPYQRLRDLLDLRNRFLNLVNSIYTLDHNEEIRSIQDQLAVIHLSLPPNLKFNISNLRRAMQETQHPIYIYLHLILQSLRMITACPSLYRHFPGHIGHRIDIAILAARAIADILHLVESLDARTITANPFLDYSLTLASRMLDVESSSEFDVQSDTTPDHSKPSLQSFAAILTKHAELWGHVKMAEAVVEHKSLWLRPVQPIFSNNCTSLGGFRPKSWLYVPDSIVGLLKTELNSHFGFSHIHTDSADEGHQPAMAFLGDLSKVTSPYFSQCPSALCGSYFPEDVFAYPPDHSPMILPPLTYFASGDLDNIDDLSTYPQTPRLDTFGGEECNFSTPPLMSEDEQPSANTYGDNMYSQYW</sequence>
<proteinExistence type="predicted"/>
<dbReference type="Pfam" id="PF04082">
    <property type="entry name" value="Fungal_trans"/>
    <property type="match status" value="1"/>
</dbReference>
<evidence type="ECO:0000259" key="2">
    <source>
        <dbReference type="Pfam" id="PF04082"/>
    </source>
</evidence>
<protein>
    <recommendedName>
        <fullName evidence="2">Xylanolytic transcriptional activator regulatory domain-containing protein</fullName>
    </recommendedName>
</protein>
<dbReference type="CDD" id="cd12148">
    <property type="entry name" value="fungal_TF_MHR"/>
    <property type="match status" value="1"/>
</dbReference>
<reference evidence="3 4" key="1">
    <citation type="submission" date="2018-06" db="EMBL/GenBank/DDBJ databases">
        <title>A transcriptomic atlas of mushroom development highlights an independent origin of complex multicellularity.</title>
        <authorList>
            <consortium name="DOE Joint Genome Institute"/>
            <person name="Krizsan K."/>
            <person name="Almasi E."/>
            <person name="Merenyi Z."/>
            <person name="Sahu N."/>
            <person name="Viragh M."/>
            <person name="Koszo T."/>
            <person name="Mondo S."/>
            <person name="Kiss B."/>
            <person name="Balint B."/>
            <person name="Kues U."/>
            <person name="Barry K."/>
            <person name="Hegedus J.C."/>
            <person name="Henrissat B."/>
            <person name="Johnson J."/>
            <person name="Lipzen A."/>
            <person name="Ohm R."/>
            <person name="Nagy I."/>
            <person name="Pangilinan J."/>
            <person name="Yan J."/>
            <person name="Xiong Y."/>
            <person name="Grigoriev I.V."/>
            <person name="Hibbett D.S."/>
            <person name="Nagy L.G."/>
        </authorList>
    </citation>
    <scope>NUCLEOTIDE SEQUENCE [LARGE SCALE GENOMIC DNA]</scope>
    <source>
        <strain evidence="3 4">SZMC22713</strain>
    </source>
</reference>
<organism evidence="3 4">
    <name type="scientific">Rickenella mellea</name>
    <dbReference type="NCBI Taxonomy" id="50990"/>
    <lineage>
        <taxon>Eukaryota</taxon>
        <taxon>Fungi</taxon>
        <taxon>Dikarya</taxon>
        <taxon>Basidiomycota</taxon>
        <taxon>Agaricomycotina</taxon>
        <taxon>Agaricomycetes</taxon>
        <taxon>Hymenochaetales</taxon>
        <taxon>Rickenellaceae</taxon>
        <taxon>Rickenella</taxon>
    </lineage>
</organism>
<dbReference type="AlphaFoldDB" id="A0A4Y7PIQ0"/>
<dbReference type="GO" id="GO:0008270">
    <property type="term" value="F:zinc ion binding"/>
    <property type="evidence" value="ECO:0007669"/>
    <property type="project" value="InterPro"/>
</dbReference>
<accession>A0A4Y7PIQ0</accession>
<keyword evidence="1" id="KW-0539">Nucleus</keyword>
<dbReference type="PANTHER" id="PTHR47783:SF1">
    <property type="entry name" value="ZN(II)2CYS6 TRANSCRIPTION FACTOR (EUROFUNG)"/>
    <property type="match status" value="1"/>
</dbReference>
<dbReference type="STRING" id="50990.A0A4Y7PIQ0"/>